<comment type="caution">
    <text evidence="2">The sequence shown here is derived from an EMBL/GenBank/DDBJ whole genome shotgun (WGS) entry which is preliminary data.</text>
</comment>
<reference evidence="2 3" key="1">
    <citation type="submission" date="2024-05" db="EMBL/GenBank/DDBJ databases">
        <title>Haplotype-resolved chromosome-level genome assembly of Huyou (Citrus changshanensis).</title>
        <authorList>
            <person name="Miao C."/>
            <person name="Chen W."/>
            <person name="Wu Y."/>
            <person name="Wang L."/>
            <person name="Zhao S."/>
            <person name="Grierson D."/>
            <person name="Xu C."/>
            <person name="Chen K."/>
        </authorList>
    </citation>
    <scope>NUCLEOTIDE SEQUENCE [LARGE SCALE GENOMIC DNA]</scope>
    <source>
        <strain evidence="2">01-14</strain>
        <tissue evidence="2">Leaf</tissue>
    </source>
</reference>
<feature type="region of interest" description="Disordered" evidence="1">
    <location>
        <begin position="97"/>
        <end position="122"/>
    </location>
</feature>
<keyword evidence="3" id="KW-1185">Reference proteome</keyword>
<organism evidence="2 3">
    <name type="scientific">Citrus x changshan-huyou</name>
    <dbReference type="NCBI Taxonomy" id="2935761"/>
    <lineage>
        <taxon>Eukaryota</taxon>
        <taxon>Viridiplantae</taxon>
        <taxon>Streptophyta</taxon>
        <taxon>Embryophyta</taxon>
        <taxon>Tracheophyta</taxon>
        <taxon>Spermatophyta</taxon>
        <taxon>Magnoliopsida</taxon>
        <taxon>eudicotyledons</taxon>
        <taxon>Gunneridae</taxon>
        <taxon>Pentapetalae</taxon>
        <taxon>rosids</taxon>
        <taxon>malvids</taxon>
        <taxon>Sapindales</taxon>
        <taxon>Rutaceae</taxon>
        <taxon>Aurantioideae</taxon>
        <taxon>Citrus</taxon>
    </lineage>
</organism>
<sequence length="122" mass="13955">MEIHFPDWMSELSRGIFKKYPSVGERYAHAPENVPPVDKWMDEGWKFQLIHEGDISTPHNPHSNKYGIKLSVCQGEQASKARMCMVLQVKEDIVLTGEDDDGYEDDEVEANDSETEVVLEDD</sequence>
<gene>
    <name evidence="2" type="ORF">WN944_026712</name>
</gene>
<proteinExistence type="predicted"/>
<dbReference type="AlphaFoldDB" id="A0AAP0QE56"/>
<evidence type="ECO:0000256" key="1">
    <source>
        <dbReference type="SAM" id="MobiDB-lite"/>
    </source>
</evidence>
<dbReference type="EMBL" id="JBCGBO010000024">
    <property type="protein sequence ID" value="KAK9183559.1"/>
    <property type="molecule type" value="Genomic_DNA"/>
</dbReference>
<dbReference type="Proteomes" id="UP001428341">
    <property type="component" value="Unassembled WGS sequence"/>
</dbReference>
<evidence type="ECO:0000313" key="2">
    <source>
        <dbReference type="EMBL" id="KAK9183559.1"/>
    </source>
</evidence>
<evidence type="ECO:0000313" key="3">
    <source>
        <dbReference type="Proteomes" id="UP001428341"/>
    </source>
</evidence>
<protein>
    <submittedName>
        <fullName evidence="2">Uncharacterized protein</fullName>
    </submittedName>
</protein>
<name>A0AAP0QE56_9ROSI</name>
<accession>A0AAP0QE56</accession>